<sequence>MCESSIIAIIPFALATTVNAPTHRSHTPFGRPRYQYGSKSLKTQQKVYPAAHLNAEGLHQRPIRSGMAERLGIPMAEHTTAARTNQMDTEESSEPEATFILHPSHIHTLRIMQIYKRGRSPRCRDLSHRKD</sequence>
<accession>A0A6G1IJB0</accession>
<dbReference type="AlphaFoldDB" id="A0A6G1IJB0"/>
<evidence type="ECO:0000313" key="2">
    <source>
        <dbReference type="Proteomes" id="UP000799291"/>
    </source>
</evidence>
<dbReference type="EMBL" id="MU005613">
    <property type="protein sequence ID" value="KAF2678312.1"/>
    <property type="molecule type" value="Genomic_DNA"/>
</dbReference>
<organism evidence="1 2">
    <name type="scientific">Lentithecium fluviatile CBS 122367</name>
    <dbReference type="NCBI Taxonomy" id="1168545"/>
    <lineage>
        <taxon>Eukaryota</taxon>
        <taxon>Fungi</taxon>
        <taxon>Dikarya</taxon>
        <taxon>Ascomycota</taxon>
        <taxon>Pezizomycotina</taxon>
        <taxon>Dothideomycetes</taxon>
        <taxon>Pleosporomycetidae</taxon>
        <taxon>Pleosporales</taxon>
        <taxon>Massarineae</taxon>
        <taxon>Lentitheciaceae</taxon>
        <taxon>Lentithecium</taxon>
    </lineage>
</organism>
<proteinExistence type="predicted"/>
<protein>
    <submittedName>
        <fullName evidence="1">Uncharacterized protein</fullName>
    </submittedName>
</protein>
<reference evidence="1" key="1">
    <citation type="journal article" date="2020" name="Stud. Mycol.">
        <title>101 Dothideomycetes genomes: a test case for predicting lifestyles and emergence of pathogens.</title>
        <authorList>
            <person name="Haridas S."/>
            <person name="Albert R."/>
            <person name="Binder M."/>
            <person name="Bloem J."/>
            <person name="Labutti K."/>
            <person name="Salamov A."/>
            <person name="Andreopoulos B."/>
            <person name="Baker S."/>
            <person name="Barry K."/>
            <person name="Bills G."/>
            <person name="Bluhm B."/>
            <person name="Cannon C."/>
            <person name="Castanera R."/>
            <person name="Culley D."/>
            <person name="Daum C."/>
            <person name="Ezra D."/>
            <person name="Gonzalez J."/>
            <person name="Henrissat B."/>
            <person name="Kuo A."/>
            <person name="Liang C."/>
            <person name="Lipzen A."/>
            <person name="Lutzoni F."/>
            <person name="Magnuson J."/>
            <person name="Mondo S."/>
            <person name="Nolan M."/>
            <person name="Ohm R."/>
            <person name="Pangilinan J."/>
            <person name="Park H.-J."/>
            <person name="Ramirez L."/>
            <person name="Alfaro M."/>
            <person name="Sun H."/>
            <person name="Tritt A."/>
            <person name="Yoshinaga Y."/>
            <person name="Zwiers L.-H."/>
            <person name="Turgeon B."/>
            <person name="Goodwin S."/>
            <person name="Spatafora J."/>
            <person name="Crous P."/>
            <person name="Grigoriev I."/>
        </authorList>
    </citation>
    <scope>NUCLEOTIDE SEQUENCE</scope>
    <source>
        <strain evidence="1">CBS 122367</strain>
    </source>
</reference>
<keyword evidence="2" id="KW-1185">Reference proteome</keyword>
<evidence type="ECO:0000313" key="1">
    <source>
        <dbReference type="EMBL" id="KAF2678312.1"/>
    </source>
</evidence>
<name>A0A6G1IJB0_9PLEO</name>
<gene>
    <name evidence="1" type="ORF">K458DRAFT_140441</name>
</gene>
<dbReference type="Proteomes" id="UP000799291">
    <property type="component" value="Unassembled WGS sequence"/>
</dbReference>